<comment type="catalytic activity">
    <reaction evidence="8">
        <text>apo-[ACP] + CoA = holo-[ACP] + adenosine 3',5'-bisphosphate + H(+)</text>
        <dbReference type="Rhea" id="RHEA:12068"/>
        <dbReference type="Rhea" id="RHEA-COMP:9685"/>
        <dbReference type="Rhea" id="RHEA-COMP:9690"/>
        <dbReference type="ChEBI" id="CHEBI:15378"/>
        <dbReference type="ChEBI" id="CHEBI:29999"/>
        <dbReference type="ChEBI" id="CHEBI:57287"/>
        <dbReference type="ChEBI" id="CHEBI:58343"/>
        <dbReference type="ChEBI" id="CHEBI:64479"/>
        <dbReference type="EC" id="2.7.8.7"/>
    </reaction>
</comment>
<dbReference type="NCBIfam" id="TIGR00556">
    <property type="entry name" value="pantethn_trn"/>
    <property type="match status" value="1"/>
</dbReference>
<evidence type="ECO:0000259" key="9">
    <source>
        <dbReference type="Pfam" id="PF01648"/>
    </source>
</evidence>
<dbReference type="EMBL" id="CP017269">
    <property type="protein sequence ID" value="AOT69566.1"/>
    <property type="molecule type" value="Genomic_DNA"/>
</dbReference>
<keyword evidence="3 8" id="KW-0479">Metal-binding</keyword>
<evidence type="ECO:0000256" key="5">
    <source>
        <dbReference type="ARBA" id="ARBA00022842"/>
    </source>
</evidence>
<feature type="binding site" evidence="8">
    <location>
        <position position="56"/>
    </location>
    <ligand>
        <name>Mg(2+)</name>
        <dbReference type="ChEBI" id="CHEBI:18420"/>
    </ligand>
</feature>
<dbReference type="SUPFAM" id="SSF56214">
    <property type="entry name" value="4'-phosphopantetheinyl transferase"/>
    <property type="match status" value="1"/>
</dbReference>
<dbReference type="NCBIfam" id="TIGR00516">
    <property type="entry name" value="acpS"/>
    <property type="match status" value="1"/>
</dbReference>
<evidence type="ECO:0000256" key="1">
    <source>
        <dbReference type="ARBA" id="ARBA00022516"/>
    </source>
</evidence>
<proteinExistence type="inferred from homology"/>
<evidence type="ECO:0000313" key="10">
    <source>
        <dbReference type="EMBL" id="AOT69566.1"/>
    </source>
</evidence>
<reference evidence="10 11" key="1">
    <citation type="submission" date="2016-09" db="EMBL/GenBank/DDBJ databases">
        <title>Genomic analysis reveals versatility of anaerobic energy metabolism of Geosporobacter ferrireducens IRF9 of phylum Firmicutes.</title>
        <authorList>
            <person name="Kim S.-J."/>
        </authorList>
    </citation>
    <scope>NUCLEOTIDE SEQUENCE [LARGE SCALE GENOMIC DNA]</scope>
    <source>
        <strain evidence="10 11">IRF9</strain>
    </source>
</reference>
<dbReference type="GO" id="GO:0005737">
    <property type="term" value="C:cytoplasm"/>
    <property type="evidence" value="ECO:0007669"/>
    <property type="project" value="UniProtKB-SubCell"/>
</dbReference>
<keyword evidence="7 8" id="KW-0275">Fatty acid biosynthesis</keyword>
<dbReference type="Gene3D" id="3.90.470.20">
    <property type="entry name" value="4'-phosphopantetheinyl transferase domain"/>
    <property type="match status" value="1"/>
</dbReference>
<accession>A0A1D8GF76</accession>
<dbReference type="STRING" id="1424294.Gferi_08230"/>
<dbReference type="GO" id="GO:0006633">
    <property type="term" value="P:fatty acid biosynthetic process"/>
    <property type="evidence" value="ECO:0007669"/>
    <property type="project" value="UniProtKB-UniRule"/>
</dbReference>
<dbReference type="InterPro" id="IPR002582">
    <property type="entry name" value="ACPS"/>
</dbReference>
<dbReference type="KEGG" id="gfe:Gferi_08230"/>
<keyword evidence="11" id="KW-1185">Reference proteome</keyword>
<comment type="subcellular location">
    <subcellularLocation>
        <location evidence="8">Cytoplasm</location>
    </subcellularLocation>
</comment>
<evidence type="ECO:0000256" key="6">
    <source>
        <dbReference type="ARBA" id="ARBA00023098"/>
    </source>
</evidence>
<dbReference type="EC" id="2.7.8.7" evidence="8"/>
<evidence type="ECO:0000256" key="4">
    <source>
        <dbReference type="ARBA" id="ARBA00022832"/>
    </source>
</evidence>
<evidence type="ECO:0000313" key="11">
    <source>
        <dbReference type="Proteomes" id="UP000095743"/>
    </source>
</evidence>
<dbReference type="InterPro" id="IPR008278">
    <property type="entry name" value="4-PPantetheinyl_Trfase_dom"/>
</dbReference>
<sequence length="123" mass="14122">MIGIGVDIVSIARMKETINRSGDIFLKRVFTEKEIENSLDHYNRDVYYSEIFAGKEAVFKSFCVKGDHRIEWQDIEILHGECGAPAVALKRYLRQLFDEKNGRKILLSLSWEPDTVIAFAALI</sequence>
<keyword evidence="5 8" id="KW-0460">Magnesium</keyword>
<evidence type="ECO:0000256" key="2">
    <source>
        <dbReference type="ARBA" id="ARBA00022679"/>
    </source>
</evidence>
<keyword evidence="2 8" id="KW-0808">Transferase</keyword>
<keyword evidence="8" id="KW-0963">Cytoplasm</keyword>
<comment type="function">
    <text evidence="8">Transfers the 4'-phosphopantetheine moiety from coenzyme A to a Ser of acyl-carrier-protein.</text>
</comment>
<keyword evidence="6 8" id="KW-0443">Lipid metabolism</keyword>
<dbReference type="Pfam" id="PF01648">
    <property type="entry name" value="ACPS"/>
    <property type="match status" value="1"/>
</dbReference>
<comment type="similarity">
    <text evidence="8">Belongs to the P-Pant transferase superfamily. AcpS family.</text>
</comment>
<keyword evidence="1 8" id="KW-0444">Lipid biosynthesis</keyword>
<gene>
    <name evidence="8" type="primary">acpS</name>
    <name evidence="10" type="ORF">Gferi_08230</name>
</gene>
<name>A0A1D8GF76_9FIRM</name>
<dbReference type="RefSeq" id="WP_069975383.1">
    <property type="nucleotide sequence ID" value="NZ_CP017269.1"/>
</dbReference>
<feature type="binding site" evidence="8">
    <location>
        <position position="7"/>
    </location>
    <ligand>
        <name>Mg(2+)</name>
        <dbReference type="ChEBI" id="CHEBI:18420"/>
    </ligand>
</feature>
<evidence type="ECO:0000256" key="7">
    <source>
        <dbReference type="ARBA" id="ARBA00023160"/>
    </source>
</evidence>
<dbReference type="HAMAP" id="MF_00101">
    <property type="entry name" value="AcpS"/>
    <property type="match status" value="1"/>
</dbReference>
<dbReference type="Proteomes" id="UP000095743">
    <property type="component" value="Chromosome"/>
</dbReference>
<dbReference type="OrthoDB" id="517356at2"/>
<comment type="cofactor">
    <cofactor evidence="8">
        <name>Mg(2+)</name>
        <dbReference type="ChEBI" id="CHEBI:18420"/>
    </cofactor>
</comment>
<dbReference type="GO" id="GO:0000287">
    <property type="term" value="F:magnesium ion binding"/>
    <property type="evidence" value="ECO:0007669"/>
    <property type="project" value="UniProtKB-UniRule"/>
</dbReference>
<organism evidence="10 11">
    <name type="scientific">Geosporobacter ferrireducens</name>
    <dbReference type="NCBI Taxonomy" id="1424294"/>
    <lineage>
        <taxon>Bacteria</taxon>
        <taxon>Bacillati</taxon>
        <taxon>Bacillota</taxon>
        <taxon>Clostridia</taxon>
        <taxon>Peptostreptococcales</taxon>
        <taxon>Thermotaleaceae</taxon>
        <taxon>Geosporobacter</taxon>
    </lineage>
</organism>
<dbReference type="AlphaFoldDB" id="A0A1D8GF76"/>
<evidence type="ECO:0000256" key="3">
    <source>
        <dbReference type="ARBA" id="ARBA00022723"/>
    </source>
</evidence>
<dbReference type="InterPro" id="IPR037143">
    <property type="entry name" value="4-PPantetheinyl_Trfase_dom_sf"/>
</dbReference>
<feature type="domain" description="4'-phosphopantetheinyl transferase" evidence="9">
    <location>
        <begin position="3"/>
        <end position="92"/>
    </location>
</feature>
<keyword evidence="4 8" id="KW-0276">Fatty acid metabolism</keyword>
<dbReference type="GO" id="GO:0008897">
    <property type="term" value="F:holo-[acyl-carrier-protein] synthase activity"/>
    <property type="evidence" value="ECO:0007669"/>
    <property type="project" value="UniProtKB-UniRule"/>
</dbReference>
<dbReference type="InterPro" id="IPR004568">
    <property type="entry name" value="Ppantetheine-prot_Trfase_dom"/>
</dbReference>
<evidence type="ECO:0000256" key="8">
    <source>
        <dbReference type="HAMAP-Rule" id="MF_00101"/>
    </source>
</evidence>
<protein>
    <recommendedName>
        <fullName evidence="8">Holo-[acyl-carrier-protein] synthase</fullName>
        <shortName evidence="8">Holo-ACP synthase</shortName>
        <ecNumber evidence="8">2.7.8.7</ecNumber>
    </recommendedName>
    <alternativeName>
        <fullName evidence="8">4'-phosphopantetheinyl transferase AcpS</fullName>
    </alternativeName>
</protein>